<dbReference type="GO" id="GO:0006098">
    <property type="term" value="P:pentose-phosphate shunt"/>
    <property type="evidence" value="ECO:0007669"/>
    <property type="project" value="UniProtKB-UniRule"/>
</dbReference>
<comment type="cofactor">
    <cofactor evidence="10 13">
        <name>a divalent metal cation</name>
        <dbReference type="ChEBI" id="CHEBI:60240"/>
    </cofactor>
    <text evidence="10 13">Binds 1 divalent metal cation per subunit.</text>
</comment>
<comment type="cofactor">
    <cofactor evidence="2">
        <name>Mn(2+)</name>
        <dbReference type="ChEBI" id="CHEBI:29035"/>
    </cofactor>
</comment>
<feature type="binding site" evidence="10 14">
    <location>
        <begin position="213"/>
        <end position="214"/>
    </location>
    <ligand>
        <name>substrate</name>
    </ligand>
</feature>
<dbReference type="CDD" id="cd00429">
    <property type="entry name" value="RPE"/>
    <property type="match status" value="1"/>
</dbReference>
<feature type="binding site" evidence="10 14">
    <location>
        <position position="22"/>
    </location>
    <ligand>
        <name>substrate</name>
    </ligand>
</feature>
<keyword evidence="16" id="KW-1185">Reference proteome</keyword>
<dbReference type="InterPro" id="IPR026019">
    <property type="entry name" value="Ribul_P_3_epim"/>
</dbReference>
<feature type="binding site" evidence="10 13">
    <location>
        <position position="81"/>
    </location>
    <ligand>
        <name>a divalent metal cation</name>
        <dbReference type="ChEBI" id="CHEBI:60240"/>
    </ligand>
</feature>
<dbReference type="SUPFAM" id="SSF51366">
    <property type="entry name" value="Ribulose-phoshate binding barrel"/>
    <property type="match status" value="1"/>
</dbReference>
<dbReference type="Gene3D" id="3.20.20.70">
    <property type="entry name" value="Aldolase class I"/>
    <property type="match status" value="1"/>
</dbReference>
<evidence type="ECO:0000313" key="16">
    <source>
        <dbReference type="Proteomes" id="UP000249799"/>
    </source>
</evidence>
<comment type="pathway">
    <text evidence="10">Carbohydrate degradation.</text>
</comment>
<comment type="cofactor">
    <cofactor evidence="4">
        <name>Zn(2+)</name>
        <dbReference type="ChEBI" id="CHEBI:29105"/>
    </cofactor>
</comment>
<feature type="binding site" evidence="10 13">
    <location>
        <position position="191"/>
    </location>
    <ligand>
        <name>a divalent metal cation</name>
        <dbReference type="ChEBI" id="CHEBI:60240"/>
    </ligand>
</feature>
<dbReference type="AlphaFoldDB" id="A0A2Z4FJW9"/>
<evidence type="ECO:0000256" key="11">
    <source>
        <dbReference type="PIRNR" id="PIRNR001461"/>
    </source>
</evidence>
<keyword evidence="9 10" id="KW-0413">Isomerase</keyword>
<dbReference type="PIRSF" id="PIRSF001461">
    <property type="entry name" value="RPE"/>
    <property type="match status" value="1"/>
</dbReference>
<organism evidence="15 16">
    <name type="scientific">Bradymonas sediminis</name>
    <dbReference type="NCBI Taxonomy" id="1548548"/>
    <lineage>
        <taxon>Bacteria</taxon>
        <taxon>Deltaproteobacteria</taxon>
        <taxon>Bradymonadales</taxon>
        <taxon>Bradymonadaceae</taxon>
        <taxon>Bradymonas</taxon>
    </lineage>
</organism>
<feature type="binding site" evidence="10 13">
    <location>
        <position position="49"/>
    </location>
    <ligand>
        <name>a divalent metal cation</name>
        <dbReference type="ChEBI" id="CHEBI:60240"/>
    </ligand>
</feature>
<dbReference type="NCBIfam" id="NF004076">
    <property type="entry name" value="PRK05581.1-4"/>
    <property type="match status" value="1"/>
</dbReference>
<evidence type="ECO:0000256" key="10">
    <source>
        <dbReference type="HAMAP-Rule" id="MF_02227"/>
    </source>
</evidence>
<dbReference type="FunFam" id="3.20.20.70:FF:000004">
    <property type="entry name" value="Ribulose-phosphate 3-epimerase"/>
    <property type="match status" value="1"/>
</dbReference>
<evidence type="ECO:0000256" key="13">
    <source>
        <dbReference type="PIRSR" id="PIRSR001461-2"/>
    </source>
</evidence>
<dbReference type="HAMAP" id="MF_02227">
    <property type="entry name" value="RPE"/>
    <property type="match status" value="1"/>
</dbReference>
<evidence type="ECO:0000256" key="9">
    <source>
        <dbReference type="ARBA" id="ARBA00023235"/>
    </source>
</evidence>
<evidence type="ECO:0000256" key="14">
    <source>
        <dbReference type="PIRSR" id="PIRSR001461-3"/>
    </source>
</evidence>
<evidence type="ECO:0000256" key="1">
    <source>
        <dbReference type="ARBA" id="ARBA00001782"/>
    </source>
</evidence>
<evidence type="ECO:0000256" key="8">
    <source>
        <dbReference type="ARBA" id="ARBA00022723"/>
    </source>
</evidence>
<feature type="binding site" evidence="10 14">
    <location>
        <position position="81"/>
    </location>
    <ligand>
        <name>substrate</name>
    </ligand>
</feature>
<name>A0A2Z4FJW9_9DELT</name>
<dbReference type="OrthoDB" id="1645589at2"/>
<dbReference type="GO" id="GO:0004750">
    <property type="term" value="F:D-ribulose-phosphate 3-epimerase activity"/>
    <property type="evidence" value="ECO:0007669"/>
    <property type="project" value="UniProtKB-UniRule"/>
</dbReference>
<evidence type="ECO:0000256" key="5">
    <source>
        <dbReference type="ARBA" id="ARBA00001954"/>
    </source>
</evidence>
<evidence type="ECO:0000256" key="3">
    <source>
        <dbReference type="ARBA" id="ARBA00001941"/>
    </source>
</evidence>
<gene>
    <name evidence="10 15" type="primary">rpe</name>
    <name evidence="15" type="ORF">DN745_07960</name>
</gene>
<comment type="similarity">
    <text evidence="6 10 11">Belongs to the ribulose-phosphate 3-epimerase family.</text>
</comment>
<evidence type="ECO:0000256" key="4">
    <source>
        <dbReference type="ARBA" id="ARBA00001947"/>
    </source>
</evidence>
<evidence type="ECO:0000256" key="12">
    <source>
        <dbReference type="PIRSR" id="PIRSR001461-1"/>
    </source>
</evidence>
<keyword evidence="13" id="KW-0862">Zinc</keyword>
<feature type="binding site" evidence="10 14">
    <location>
        <begin position="157"/>
        <end position="160"/>
    </location>
    <ligand>
        <name>substrate</name>
    </ligand>
</feature>
<dbReference type="PANTHER" id="PTHR11749">
    <property type="entry name" value="RIBULOSE-5-PHOSPHATE-3-EPIMERASE"/>
    <property type="match status" value="1"/>
</dbReference>
<protein>
    <recommendedName>
        <fullName evidence="7 10">Ribulose-phosphate 3-epimerase</fullName>
        <ecNumber evidence="7 10">5.1.3.1</ecNumber>
    </recommendedName>
</protein>
<dbReference type="Pfam" id="PF00834">
    <property type="entry name" value="Ribul_P_3_epim"/>
    <property type="match status" value="1"/>
</dbReference>
<evidence type="ECO:0000313" key="15">
    <source>
        <dbReference type="EMBL" id="AWV89277.1"/>
    </source>
</evidence>
<feature type="active site" description="Proton acceptor" evidence="10 12">
    <location>
        <position position="49"/>
    </location>
</feature>
<dbReference type="EC" id="5.1.3.1" evidence="7 10"/>
<dbReference type="KEGG" id="bsed:DN745_07960"/>
<dbReference type="GO" id="GO:0046872">
    <property type="term" value="F:metal ion binding"/>
    <property type="evidence" value="ECO:0007669"/>
    <property type="project" value="UniProtKB-UniRule"/>
</dbReference>
<dbReference type="InterPro" id="IPR013785">
    <property type="entry name" value="Aldolase_TIM"/>
</dbReference>
<evidence type="ECO:0000256" key="2">
    <source>
        <dbReference type="ARBA" id="ARBA00001936"/>
    </source>
</evidence>
<dbReference type="InterPro" id="IPR011060">
    <property type="entry name" value="RibuloseP-bd_barrel"/>
</dbReference>
<keyword evidence="13" id="KW-0464">Manganese</keyword>
<accession>A0A2Z4FJW9</accession>
<reference evidence="15 16" key="1">
    <citation type="submission" date="2018-06" db="EMBL/GenBank/DDBJ databases">
        <title>Lujinxingia sediminis gen. nov. sp. nov., a new facultative anaerobic member of the class Deltaproteobacteria, and proposal of Lujinxingaceae fam. nov.</title>
        <authorList>
            <person name="Guo L.-Y."/>
            <person name="Li C.-M."/>
            <person name="Wang S."/>
            <person name="Du Z.-J."/>
        </authorList>
    </citation>
    <scope>NUCLEOTIDE SEQUENCE [LARGE SCALE GENOMIC DNA]</scope>
    <source>
        <strain evidence="15 16">FA350</strain>
    </source>
</reference>
<comment type="function">
    <text evidence="10">Catalyzes the reversible epimerization of D-ribulose 5-phosphate to D-xylulose 5-phosphate.</text>
</comment>
<dbReference type="InterPro" id="IPR000056">
    <property type="entry name" value="Ribul_P_3_epim-like"/>
</dbReference>
<feature type="binding site" evidence="14">
    <location>
        <position position="193"/>
    </location>
    <ligand>
        <name>substrate</name>
    </ligand>
</feature>
<evidence type="ECO:0000256" key="6">
    <source>
        <dbReference type="ARBA" id="ARBA00009541"/>
    </source>
</evidence>
<dbReference type="Proteomes" id="UP000249799">
    <property type="component" value="Chromosome"/>
</dbReference>
<feature type="binding site" evidence="10 13">
    <location>
        <position position="47"/>
    </location>
    <ligand>
        <name>a divalent metal cation</name>
        <dbReference type="ChEBI" id="CHEBI:60240"/>
    </ligand>
</feature>
<comment type="cofactor">
    <cofactor evidence="3">
        <name>Co(2+)</name>
        <dbReference type="ChEBI" id="CHEBI:48828"/>
    </cofactor>
</comment>
<comment type="catalytic activity">
    <reaction evidence="1 10 11">
        <text>D-ribulose 5-phosphate = D-xylulose 5-phosphate</text>
        <dbReference type="Rhea" id="RHEA:13677"/>
        <dbReference type="ChEBI" id="CHEBI:57737"/>
        <dbReference type="ChEBI" id="CHEBI:58121"/>
        <dbReference type="EC" id="5.1.3.1"/>
    </reaction>
</comment>
<keyword evidence="8 10" id="KW-0479">Metal-binding</keyword>
<feature type="active site" description="Proton donor" evidence="10 12">
    <location>
        <position position="191"/>
    </location>
</feature>
<evidence type="ECO:0000256" key="7">
    <source>
        <dbReference type="ARBA" id="ARBA00013188"/>
    </source>
</evidence>
<dbReference type="GO" id="GO:0005737">
    <property type="term" value="C:cytoplasm"/>
    <property type="evidence" value="ECO:0007669"/>
    <property type="project" value="UniProtKB-ARBA"/>
</dbReference>
<proteinExistence type="inferred from homology"/>
<sequence length="236" mass="25529">MTHRHKRRPNALPAHQPLLAPSILSANFTRLAEECQAVIDGGADLLHIDVMDGHFVENITIGLPVVEALRAEFPDTFLDVHIMISNPDLYAAKFVEAGADSVSFHPEATVHSHGVIQEIHAAGGLASLAINPSTSLDVLDYIIEDLDMILIMGVNPGFGGQSFIPQTMRKLKDVKERLARHGIDDMPIQVDGGVKLNNIAEIYQAGANVLVSGSGVFNNKPYKDTISAMKAELQPL</sequence>
<dbReference type="EMBL" id="CP030032">
    <property type="protein sequence ID" value="AWV89277.1"/>
    <property type="molecule type" value="Genomic_DNA"/>
</dbReference>
<comment type="cofactor">
    <cofactor evidence="5">
        <name>Fe(2+)</name>
        <dbReference type="ChEBI" id="CHEBI:29033"/>
    </cofactor>
</comment>
<keyword evidence="13" id="KW-0170">Cobalt</keyword>
<feature type="binding site" evidence="10">
    <location>
        <begin position="191"/>
        <end position="193"/>
    </location>
    <ligand>
        <name>substrate</name>
    </ligand>
</feature>
<keyword evidence="10 11" id="KW-0119">Carbohydrate metabolism</keyword>
<dbReference type="PROSITE" id="PS01085">
    <property type="entry name" value="RIBUL_P_3_EPIMER_1"/>
    <property type="match status" value="1"/>
</dbReference>
<dbReference type="GO" id="GO:0019323">
    <property type="term" value="P:pentose catabolic process"/>
    <property type="evidence" value="ECO:0007669"/>
    <property type="project" value="UniProtKB-UniRule"/>
</dbReference>
<dbReference type="NCBIfam" id="TIGR01163">
    <property type="entry name" value="rpe"/>
    <property type="match status" value="1"/>
</dbReference>
<dbReference type="RefSeq" id="WP_111333646.1">
    <property type="nucleotide sequence ID" value="NZ_CP030032.1"/>
</dbReference>